<dbReference type="Gene3D" id="3.40.50.2000">
    <property type="entry name" value="Glycogen Phosphorylase B"/>
    <property type="match status" value="1"/>
</dbReference>
<protein>
    <submittedName>
        <fullName evidence="2">Polysaccharide biosynthesis protein</fullName>
    </submittedName>
</protein>
<feature type="domain" description="Glycosyl transferase family 28 C-terminal" evidence="1">
    <location>
        <begin position="154"/>
        <end position="280"/>
    </location>
</feature>
<sequence length="308" mass="36188">MNILVKLKVSKQIGTGHFRRMFNLSLFLKEFNFIFLISTDDKKNKLFQNINVIFIEDETHFRNTLLKLEFNLLIFDLLHYEKDYIKSIKLLTKMPIICFHEYNDYSDYADLIINYNVLDKTITDKLFGYEYIIFSDNIEKYKSIKKEDYIFVSFGGSDPSGLTQKFVSLIASKMSHLKFKIHIGDFNDLLCLKAFNNIEYIIKPENLFEYMSKANLAISAAGNMMYELIYMSVPSIIIAHNEHQMSFAKNAELLGYVEFLGLFKDLNFDLLKQKIDSFYNLKEIKIKDTIDNNGKKRICKVLMDLINK</sequence>
<dbReference type="SUPFAM" id="SSF53756">
    <property type="entry name" value="UDP-Glycosyltransferase/glycogen phosphorylase"/>
    <property type="match status" value="1"/>
</dbReference>
<dbReference type="InterPro" id="IPR007235">
    <property type="entry name" value="Glyco_trans_28_C"/>
</dbReference>
<dbReference type="Gene3D" id="3.40.50.11190">
    <property type="match status" value="1"/>
</dbReference>
<dbReference type="RefSeq" id="WP_128357904.1">
    <property type="nucleotide sequence ID" value="NZ_CP053840.1"/>
</dbReference>
<evidence type="ECO:0000313" key="3">
    <source>
        <dbReference type="Proteomes" id="UP000503482"/>
    </source>
</evidence>
<proteinExistence type="predicted"/>
<reference evidence="2 3" key="1">
    <citation type="submission" date="2020-05" db="EMBL/GenBank/DDBJ databases">
        <title>Complete genome sequencing of Campylobacter and Arcobacter type strains.</title>
        <authorList>
            <person name="Miller W.G."/>
            <person name="Yee E."/>
        </authorList>
    </citation>
    <scope>NUCLEOTIDE SEQUENCE [LARGE SCALE GENOMIC DNA]</scope>
    <source>
        <strain evidence="2 3">LMG 26156</strain>
    </source>
</reference>
<organism evidence="2 3">
    <name type="scientific">Arcobacter venerupis</name>
    <dbReference type="NCBI Taxonomy" id="1054033"/>
    <lineage>
        <taxon>Bacteria</taxon>
        <taxon>Pseudomonadati</taxon>
        <taxon>Campylobacterota</taxon>
        <taxon>Epsilonproteobacteria</taxon>
        <taxon>Campylobacterales</taxon>
        <taxon>Arcobacteraceae</taxon>
        <taxon>Arcobacter</taxon>
    </lineage>
</organism>
<accession>A0AAE7BC57</accession>
<dbReference type="Pfam" id="PF04101">
    <property type="entry name" value="Glyco_tran_28_C"/>
    <property type="match status" value="1"/>
</dbReference>
<dbReference type="KEGG" id="avp:AVENP_1994"/>
<evidence type="ECO:0000313" key="2">
    <source>
        <dbReference type="EMBL" id="QKF67535.1"/>
    </source>
</evidence>
<gene>
    <name evidence="2" type="ORF">AVENP_1994</name>
</gene>
<dbReference type="GO" id="GO:0016758">
    <property type="term" value="F:hexosyltransferase activity"/>
    <property type="evidence" value="ECO:0007669"/>
    <property type="project" value="InterPro"/>
</dbReference>
<name>A0AAE7BC57_9BACT</name>
<dbReference type="Proteomes" id="UP000503482">
    <property type="component" value="Chromosome"/>
</dbReference>
<dbReference type="EMBL" id="CP053840">
    <property type="protein sequence ID" value="QKF67535.1"/>
    <property type="molecule type" value="Genomic_DNA"/>
</dbReference>
<keyword evidence="3" id="KW-1185">Reference proteome</keyword>
<dbReference type="AlphaFoldDB" id="A0AAE7BC57"/>
<evidence type="ECO:0000259" key="1">
    <source>
        <dbReference type="Pfam" id="PF04101"/>
    </source>
</evidence>